<evidence type="ECO:0000256" key="1">
    <source>
        <dbReference type="SAM" id="Coils"/>
    </source>
</evidence>
<dbReference type="AlphaFoldDB" id="D1C7N8"/>
<dbReference type="InterPro" id="IPR036390">
    <property type="entry name" value="WH_DNA-bd_sf"/>
</dbReference>
<dbReference type="PANTHER" id="PTHR43252">
    <property type="entry name" value="TRANSCRIPTIONAL REGULATOR YQJI"/>
    <property type="match status" value="1"/>
</dbReference>
<dbReference type="Gene3D" id="1.10.10.10">
    <property type="entry name" value="Winged helix-like DNA-binding domain superfamily/Winged helix DNA-binding domain"/>
    <property type="match status" value="1"/>
</dbReference>
<keyword evidence="4" id="KW-1185">Reference proteome</keyword>
<dbReference type="eggNOG" id="COG1695">
    <property type="taxonomic scope" value="Bacteria"/>
</dbReference>
<dbReference type="STRING" id="479434.Sthe_0432"/>
<evidence type="ECO:0000259" key="2">
    <source>
        <dbReference type="Pfam" id="PF03551"/>
    </source>
</evidence>
<dbReference type="Pfam" id="PF03551">
    <property type="entry name" value="PadR"/>
    <property type="match status" value="1"/>
</dbReference>
<reference evidence="4" key="1">
    <citation type="submission" date="2009-11" db="EMBL/GenBank/DDBJ databases">
        <title>The complete chromosome 1 of Sphaerobacter thermophilus DSM 20745.</title>
        <authorList>
            <person name="Lucas S."/>
            <person name="Copeland A."/>
            <person name="Lapidus A."/>
            <person name="Glavina del Rio T."/>
            <person name="Dalin E."/>
            <person name="Tice H."/>
            <person name="Bruce D."/>
            <person name="Goodwin L."/>
            <person name="Pitluck S."/>
            <person name="Kyrpides N."/>
            <person name="Mavromatis K."/>
            <person name="Ivanova N."/>
            <person name="Mikhailova N."/>
            <person name="LaButti K.M."/>
            <person name="Clum A."/>
            <person name="Sun H.I."/>
            <person name="Brettin T."/>
            <person name="Detter J.C."/>
            <person name="Han C."/>
            <person name="Larimer F."/>
            <person name="Land M."/>
            <person name="Hauser L."/>
            <person name="Markowitz V."/>
            <person name="Cheng J.F."/>
            <person name="Hugenholtz P."/>
            <person name="Woyke T."/>
            <person name="Wu D."/>
            <person name="Steenblock K."/>
            <person name="Schneider S."/>
            <person name="Pukall R."/>
            <person name="Goeker M."/>
            <person name="Klenk H.P."/>
            <person name="Eisen J.A."/>
        </authorList>
    </citation>
    <scope>NUCLEOTIDE SEQUENCE [LARGE SCALE GENOMIC DNA]</scope>
    <source>
        <strain evidence="4">ATCC 49802 / DSM 20745 / S 6022</strain>
    </source>
</reference>
<organism evidence="3 4">
    <name type="scientific">Sphaerobacter thermophilus (strain ATCC 49802 / DSM 20745 / KCCM 41009 / NCIMB 13125 / S 6022)</name>
    <dbReference type="NCBI Taxonomy" id="479434"/>
    <lineage>
        <taxon>Bacteria</taxon>
        <taxon>Pseudomonadati</taxon>
        <taxon>Thermomicrobiota</taxon>
        <taxon>Thermomicrobia</taxon>
        <taxon>Sphaerobacterales</taxon>
        <taxon>Sphaerobacterineae</taxon>
        <taxon>Sphaerobacteraceae</taxon>
        <taxon>Sphaerobacter</taxon>
    </lineage>
</organism>
<name>D1C7N8_SPHTD</name>
<keyword evidence="1" id="KW-0175">Coiled coil</keyword>
<evidence type="ECO:0000313" key="4">
    <source>
        <dbReference type="Proteomes" id="UP000002027"/>
    </source>
</evidence>
<protein>
    <submittedName>
        <fullName evidence="3">Transcriptional regulator, PadR-like family</fullName>
    </submittedName>
</protein>
<dbReference type="Proteomes" id="UP000002027">
    <property type="component" value="Chromosome 1"/>
</dbReference>
<accession>D1C7N8</accession>
<dbReference type="InterPro" id="IPR036388">
    <property type="entry name" value="WH-like_DNA-bd_sf"/>
</dbReference>
<dbReference type="HOGENOM" id="CLU_089258_4_0_0"/>
<dbReference type="RefSeq" id="WP_012870918.1">
    <property type="nucleotide sequence ID" value="NC_013523.1"/>
</dbReference>
<feature type="coiled-coil region" evidence="1">
    <location>
        <begin position="123"/>
        <end position="150"/>
    </location>
</feature>
<feature type="domain" description="Transcription regulator PadR N-terminal" evidence="2">
    <location>
        <begin position="15"/>
        <end position="89"/>
    </location>
</feature>
<dbReference type="KEGG" id="sti:Sthe_0432"/>
<dbReference type="PANTHER" id="PTHR43252:SF2">
    <property type="entry name" value="TRANSCRIPTION REGULATOR, PADR-LIKE FAMILY"/>
    <property type="match status" value="1"/>
</dbReference>
<gene>
    <name evidence="3" type="ordered locus">Sthe_0432</name>
</gene>
<dbReference type="InParanoid" id="D1C7N8"/>
<dbReference type="EMBL" id="CP001823">
    <property type="protein sequence ID" value="ACZ37871.1"/>
    <property type="molecule type" value="Genomic_DNA"/>
</dbReference>
<evidence type="ECO:0000313" key="3">
    <source>
        <dbReference type="EMBL" id="ACZ37871.1"/>
    </source>
</evidence>
<reference evidence="3 4" key="2">
    <citation type="journal article" date="2010" name="Stand. Genomic Sci.">
        <title>Complete genome sequence of Desulfohalobium retbaense type strain (HR(100)).</title>
        <authorList>
            <person name="Spring S."/>
            <person name="Nolan M."/>
            <person name="Lapidus A."/>
            <person name="Glavina Del Rio T."/>
            <person name="Copeland A."/>
            <person name="Tice H."/>
            <person name="Cheng J.F."/>
            <person name="Lucas S."/>
            <person name="Land M."/>
            <person name="Chen F."/>
            <person name="Bruce D."/>
            <person name="Goodwin L."/>
            <person name="Pitluck S."/>
            <person name="Ivanova N."/>
            <person name="Mavromatis K."/>
            <person name="Mikhailova N."/>
            <person name="Pati A."/>
            <person name="Chen A."/>
            <person name="Palaniappan K."/>
            <person name="Hauser L."/>
            <person name="Chang Y.J."/>
            <person name="Jeffries C.D."/>
            <person name="Munk C."/>
            <person name="Kiss H."/>
            <person name="Chain P."/>
            <person name="Han C."/>
            <person name="Brettin T."/>
            <person name="Detter J.C."/>
            <person name="Schuler E."/>
            <person name="Goker M."/>
            <person name="Rohde M."/>
            <person name="Bristow J."/>
            <person name="Eisen J.A."/>
            <person name="Markowitz V."/>
            <person name="Hugenholtz P."/>
            <person name="Kyrpides N.C."/>
            <person name="Klenk H.P."/>
        </authorList>
    </citation>
    <scope>NUCLEOTIDE SEQUENCE [LARGE SCALE GENOMIC DNA]</scope>
    <source>
        <strain evidence="4">ATCC 49802 / DSM 20745 / S 6022</strain>
    </source>
</reference>
<proteinExistence type="predicted"/>
<dbReference type="SUPFAM" id="SSF46785">
    <property type="entry name" value="Winged helix' DNA-binding domain"/>
    <property type="match status" value="1"/>
</dbReference>
<dbReference type="InterPro" id="IPR005149">
    <property type="entry name" value="Tscrpt_reg_PadR_N"/>
</dbReference>
<sequence length="215" mass="24691">MTSKRSISNPLALAVLALLAERPMHPYEMASTMRERGKHHSIKLNYGSLYTVVDALERHRLIVPVETVREGRRPERTIYALTDAGRAKLDGWLRDLLRRPIKEYPQFEAGLSLMAVLPPEAVVELLRERVERLEQAIAEERATMDDAAAQGLPQVFLIEADYALMLKEAELRWVRDLVRAIETEELTGLDLWRQFHARPDMIQDGGEREEEPVNE</sequence>